<dbReference type="AlphaFoldDB" id="A0A0M0KJV6"/>
<feature type="domain" description="VanZ-like" evidence="2">
    <location>
        <begin position="15"/>
        <end position="143"/>
    </location>
</feature>
<dbReference type="InterPro" id="IPR053150">
    <property type="entry name" value="Teicoplanin_resist-assoc"/>
</dbReference>
<evidence type="ECO:0000259" key="2">
    <source>
        <dbReference type="Pfam" id="PF04892"/>
    </source>
</evidence>
<accession>A0A0M0KJV6</accession>
<dbReference type="PANTHER" id="PTHR36834">
    <property type="entry name" value="MEMBRANE PROTEIN-RELATED"/>
    <property type="match status" value="1"/>
</dbReference>
<dbReference type="InterPro" id="IPR006976">
    <property type="entry name" value="VanZ-like"/>
</dbReference>
<dbReference type="PATRIC" id="fig|136160.3.peg.2017"/>
<organism evidence="3">
    <name type="scientific">Halalkalibacterium halodurans</name>
    <name type="common">Bacillus halodurans</name>
    <dbReference type="NCBI Taxonomy" id="86665"/>
    <lineage>
        <taxon>Bacteria</taxon>
        <taxon>Bacillati</taxon>
        <taxon>Bacillota</taxon>
        <taxon>Bacilli</taxon>
        <taxon>Bacillales</taxon>
        <taxon>Bacillaceae</taxon>
        <taxon>Halalkalibacterium (ex Joshi et al. 2022)</taxon>
    </lineage>
</organism>
<reference evidence="3" key="1">
    <citation type="submission" date="2015-08" db="EMBL/GenBank/DDBJ databases">
        <title>Complete DNA Sequence of Pseudomonas syringae pv. actinidiae, the Causal Agent of Kiwifruit Canker Disease.</title>
        <authorList>
            <person name="Rikkerink E.H.A."/>
            <person name="Fineran P.C."/>
        </authorList>
    </citation>
    <scope>NUCLEOTIDE SEQUENCE</scope>
    <source>
        <strain evidence="3">DSM 13666</strain>
    </source>
</reference>
<accession>A0A4Y7X2I8</accession>
<feature type="transmembrane region" description="Helical" evidence="1">
    <location>
        <begin position="98"/>
        <end position="121"/>
    </location>
</feature>
<feature type="transmembrane region" description="Helical" evidence="1">
    <location>
        <begin position="133"/>
        <end position="154"/>
    </location>
</feature>
<name>A0A0M0KJV6_ALKHA</name>
<evidence type="ECO:0000313" key="3">
    <source>
        <dbReference type="EMBL" id="KOO38887.1"/>
    </source>
</evidence>
<keyword evidence="1" id="KW-1133">Transmembrane helix</keyword>
<sequence length="164" mass="18843">MVTNRKNKQRWAILFLLYLIVVLYITLFAWNYGASLGPEGPGGRNYNLVPLRSIYRISVFSPDIWDPIRILLGNVLLFIPFGFLLPMAVKKIHKLKTIVGLGCLFSLFIETNQFLFTYRVANVDDVILNTVGAWIGAVLYIVFAFFATRIHYIAPSDNKRKHYI</sequence>
<feature type="transmembrane region" description="Helical" evidence="1">
    <location>
        <begin position="68"/>
        <end position="86"/>
    </location>
</feature>
<dbReference type="RefSeq" id="WP_050768979.1">
    <property type="nucleotide sequence ID" value="NZ_CP040441.1"/>
</dbReference>
<protein>
    <submittedName>
        <fullName evidence="3">VanZ family protein</fullName>
    </submittedName>
</protein>
<evidence type="ECO:0000256" key="1">
    <source>
        <dbReference type="SAM" id="Phobius"/>
    </source>
</evidence>
<dbReference type="Pfam" id="PF04892">
    <property type="entry name" value="VanZ"/>
    <property type="match status" value="1"/>
</dbReference>
<keyword evidence="1" id="KW-0812">Transmembrane</keyword>
<feature type="transmembrane region" description="Helical" evidence="1">
    <location>
        <begin position="12"/>
        <end position="32"/>
    </location>
</feature>
<dbReference type="GeneID" id="87597834"/>
<gene>
    <name evidence="3" type="ORF">AMD02_08400</name>
</gene>
<dbReference type="PANTHER" id="PTHR36834:SF1">
    <property type="entry name" value="INTEGRAL MEMBRANE PROTEIN"/>
    <property type="match status" value="1"/>
</dbReference>
<keyword evidence="1" id="KW-0472">Membrane</keyword>
<dbReference type="EMBL" id="LILD01000001">
    <property type="protein sequence ID" value="KOO38887.1"/>
    <property type="molecule type" value="Genomic_DNA"/>
</dbReference>
<proteinExistence type="predicted"/>
<comment type="caution">
    <text evidence="3">The sequence shown here is derived from an EMBL/GenBank/DDBJ whole genome shotgun (WGS) entry which is preliminary data.</text>
</comment>